<dbReference type="InterPro" id="IPR000209">
    <property type="entry name" value="Peptidase_S8/S53_dom"/>
</dbReference>
<dbReference type="GO" id="GO:0004252">
    <property type="term" value="F:serine-type endopeptidase activity"/>
    <property type="evidence" value="ECO:0007669"/>
    <property type="project" value="UniProtKB-UniRule"/>
</dbReference>
<dbReference type="SUPFAM" id="SSF52743">
    <property type="entry name" value="Subtilisin-like"/>
    <property type="match status" value="1"/>
</dbReference>
<dbReference type="InterPro" id="IPR036116">
    <property type="entry name" value="FN3_sf"/>
</dbReference>
<gene>
    <name evidence="10" type="ORF">Rsub_02181</name>
</gene>
<dbReference type="PROSITE" id="PS00138">
    <property type="entry name" value="SUBTILASE_SER"/>
    <property type="match status" value="1"/>
</dbReference>
<feature type="active site" description="Charge relay system" evidence="5">
    <location>
        <position position="314"/>
    </location>
</feature>
<evidence type="ECO:0000259" key="9">
    <source>
        <dbReference type="PROSITE" id="PS50853"/>
    </source>
</evidence>
<feature type="region of interest" description="Disordered" evidence="7">
    <location>
        <begin position="33"/>
        <end position="66"/>
    </location>
</feature>
<feature type="active site" description="Charge relay system" evidence="5">
    <location>
        <position position="486"/>
    </location>
</feature>
<dbReference type="PROSITE" id="PS50853">
    <property type="entry name" value="FN3"/>
    <property type="match status" value="1"/>
</dbReference>
<feature type="signal peptide" evidence="8">
    <location>
        <begin position="1"/>
        <end position="33"/>
    </location>
</feature>
<dbReference type="GO" id="GO:0006508">
    <property type="term" value="P:proteolysis"/>
    <property type="evidence" value="ECO:0007669"/>
    <property type="project" value="UniProtKB-KW"/>
</dbReference>
<comment type="similarity">
    <text evidence="1 5 6">Belongs to the peptidase S8 family.</text>
</comment>
<evidence type="ECO:0000256" key="2">
    <source>
        <dbReference type="ARBA" id="ARBA00022670"/>
    </source>
</evidence>
<dbReference type="PANTHER" id="PTHR43806:SF11">
    <property type="entry name" value="CEREVISIN-RELATED"/>
    <property type="match status" value="1"/>
</dbReference>
<evidence type="ECO:0000256" key="5">
    <source>
        <dbReference type="PROSITE-ProRule" id="PRU01240"/>
    </source>
</evidence>
<keyword evidence="2 5" id="KW-0645">Protease</keyword>
<dbReference type="Pfam" id="PF00082">
    <property type="entry name" value="Peptidase_S8"/>
    <property type="match status" value="1"/>
</dbReference>
<name>A0A2V0NNY6_9CHLO</name>
<keyword evidence="3 5" id="KW-0378">Hydrolase</keyword>
<evidence type="ECO:0000256" key="4">
    <source>
        <dbReference type="ARBA" id="ARBA00022825"/>
    </source>
</evidence>
<dbReference type="EMBL" id="BDRX01000009">
    <property type="protein sequence ID" value="GBF89304.1"/>
    <property type="molecule type" value="Genomic_DNA"/>
</dbReference>
<evidence type="ECO:0000256" key="1">
    <source>
        <dbReference type="ARBA" id="ARBA00011073"/>
    </source>
</evidence>
<accession>A0A2V0NNY6</accession>
<dbReference type="Gene3D" id="2.60.40.10">
    <property type="entry name" value="Immunoglobulins"/>
    <property type="match status" value="1"/>
</dbReference>
<dbReference type="PROSITE" id="PS00136">
    <property type="entry name" value="SUBTILASE_ASP"/>
    <property type="match status" value="1"/>
</dbReference>
<evidence type="ECO:0000313" key="10">
    <source>
        <dbReference type="EMBL" id="GBF89304.1"/>
    </source>
</evidence>
<feature type="domain" description="Fibronectin type-III" evidence="9">
    <location>
        <begin position="1220"/>
        <end position="1328"/>
    </location>
</feature>
<dbReference type="PROSITE" id="PS51892">
    <property type="entry name" value="SUBTILASE"/>
    <property type="match status" value="1"/>
</dbReference>
<dbReference type="InterPro" id="IPR023827">
    <property type="entry name" value="Peptidase_S8_Asp-AS"/>
</dbReference>
<evidence type="ECO:0000256" key="7">
    <source>
        <dbReference type="SAM" id="MobiDB-lite"/>
    </source>
</evidence>
<dbReference type="Proteomes" id="UP000247498">
    <property type="component" value="Unassembled WGS sequence"/>
</dbReference>
<protein>
    <submittedName>
        <fullName evidence="10">Peptidase S8</fullName>
    </submittedName>
</protein>
<dbReference type="InterPro" id="IPR036852">
    <property type="entry name" value="Peptidase_S8/S53_dom_sf"/>
</dbReference>
<dbReference type="PRINTS" id="PR00723">
    <property type="entry name" value="SUBTILISIN"/>
</dbReference>
<evidence type="ECO:0000256" key="8">
    <source>
        <dbReference type="SAM" id="SignalP"/>
    </source>
</evidence>
<dbReference type="CDD" id="cd00063">
    <property type="entry name" value="FN3"/>
    <property type="match status" value="1"/>
</dbReference>
<dbReference type="InterPro" id="IPR023828">
    <property type="entry name" value="Peptidase_S8_Ser-AS"/>
</dbReference>
<dbReference type="InterPro" id="IPR015500">
    <property type="entry name" value="Peptidase_S8_subtilisin-rel"/>
</dbReference>
<dbReference type="Gene3D" id="3.40.50.200">
    <property type="entry name" value="Peptidase S8/S53 domain"/>
    <property type="match status" value="1"/>
</dbReference>
<feature type="compositionally biased region" description="Low complexity" evidence="7">
    <location>
        <begin position="47"/>
        <end position="63"/>
    </location>
</feature>
<keyword evidence="8" id="KW-0732">Signal</keyword>
<sequence>MAGSAASPARLQRRRALLLALLVLAQLLATAHGQQQPSPDDDDALQAPPSAGAAGEPAAPSSGRRLRKRFRDPALAEADALARIAANQPADLIVSFKVSRSDIKQQKSQIANSLGLAAADAAAPAAAQPLSKRALRREARMRANLAVKQRVVMEREARKGARIKRDFAMLPVALLSVNSSEALEALRSDPSVVSIEPRIVFTIAGRGLRDQPPLARSFDDGALEALGVDGGGGGRRRLLLKESLPMIGAPEAAAAGYTGKGCAVAVIDTGVNYTHPDLGSCTAPGTPAATCRVSVARDFHKNGYDDGKLDDDGHGTNVAAIVAQAATESQIVAIDVFTGSGADYDDILGAINWVLLKKDELGICVINLSLGSPCGTLAAPQGCLPCPNEGLSTALASARAAGVLAAVASGNDALRNGLSFPACAPAAVSVGAVYDADLPMQAWKRCTDYRVVKEQIACFSNSATYLTALAPGAAITAGGYTVNGTSQAAPHVAATLAVLRAAFPTATMDAIVEALATTGKPLFDLRNGVTKPLINMLQAANKMAEGTVRINDGALWTRSRTVTLAIQSTRATQICIASEVAAQCTQFEPYVSSKAWQLSDGDGKKIVFVYFKTAAGAVSNPPANASITFDATAPSGAALAINGGAQFTASPQVTLAIGGTDTYPAGLQMCLSNAQTTAEACTSYEPFAATKNHTLPAGVGPKTVFLWLRDAAGNTASAQAQITLLVAPSGSVAINNGAAWTNTPSVTLNITAGEGVTKACVANTVGAAACQLWEEPVASRAWQLPEGDGEKGVFVYFKNAGNETSAPATANITLDSTPPAQARLAIDGGAEWAAGTDVNLTIGGSDNYPAGLQMCLSATQTAAPGDCTPYEAFAASKVWQLPAGEGERTVFLWLRDAAGNSGGAGASASIKLDTQAPSGVAVSINDGATETASLDVSVAITASDFSGVARMCIKTAAGAPCSEGDFVAFASPVAAKLPRGALGARYVYVTLRDARGNTMSAPASDQITFNDPSVPSNVTVSVANVNSNGWVTSNNVLIAVSGAGAASVTEICVLEEDAPCPAFSPFVNPMPYTLSTVPDGNRALFVTLRAPFPPANSTLSVLGGGNGLMLPLDFMADFNPPSNTRVSLRSGNGATATPHVSLALAATDVSGVKEVCITDDPEATAASCQPWRDYNPAQPFTLASAEGTSEVLTFFRDANGHTTSGVAANITVDKSKPKARRRDMDLKATPSSSSITLTWSKDGATDDISDVSGFFVLYRLDSTPNSCQRRRNRTKKAKAAIGAGGTVTATVKGLKPGKRYGFRLCPMDAAGNVGGGVTLRASTKSAQGK</sequence>
<keyword evidence="11" id="KW-1185">Reference proteome</keyword>
<feature type="chain" id="PRO_5016150137" evidence="8">
    <location>
        <begin position="34"/>
        <end position="1329"/>
    </location>
</feature>
<dbReference type="SUPFAM" id="SSF49265">
    <property type="entry name" value="Fibronectin type III"/>
    <property type="match status" value="1"/>
</dbReference>
<organism evidence="10 11">
    <name type="scientific">Raphidocelis subcapitata</name>
    <dbReference type="NCBI Taxonomy" id="307507"/>
    <lineage>
        <taxon>Eukaryota</taxon>
        <taxon>Viridiplantae</taxon>
        <taxon>Chlorophyta</taxon>
        <taxon>core chlorophytes</taxon>
        <taxon>Chlorophyceae</taxon>
        <taxon>CS clade</taxon>
        <taxon>Sphaeropleales</taxon>
        <taxon>Selenastraceae</taxon>
        <taxon>Raphidocelis</taxon>
    </lineage>
</organism>
<dbReference type="InterPro" id="IPR013783">
    <property type="entry name" value="Ig-like_fold"/>
</dbReference>
<dbReference type="InterPro" id="IPR050131">
    <property type="entry name" value="Peptidase_S8_subtilisin-like"/>
</dbReference>
<dbReference type="Pfam" id="PF00041">
    <property type="entry name" value="fn3"/>
    <property type="match status" value="1"/>
</dbReference>
<comment type="caution">
    <text evidence="10">The sequence shown here is derived from an EMBL/GenBank/DDBJ whole genome shotgun (WGS) entry which is preliminary data.</text>
</comment>
<feature type="active site" description="Charge relay system" evidence="5">
    <location>
        <position position="268"/>
    </location>
</feature>
<reference evidence="10 11" key="1">
    <citation type="journal article" date="2018" name="Sci. Rep.">
        <title>Raphidocelis subcapitata (=Pseudokirchneriella subcapitata) provides an insight into genome evolution and environmental adaptations in the Sphaeropleales.</title>
        <authorList>
            <person name="Suzuki S."/>
            <person name="Yamaguchi H."/>
            <person name="Nakajima N."/>
            <person name="Kawachi M."/>
        </authorList>
    </citation>
    <scope>NUCLEOTIDE SEQUENCE [LARGE SCALE GENOMIC DNA]</scope>
    <source>
        <strain evidence="10 11">NIES-35</strain>
    </source>
</reference>
<dbReference type="OrthoDB" id="534433at2759"/>
<evidence type="ECO:0000313" key="11">
    <source>
        <dbReference type="Proteomes" id="UP000247498"/>
    </source>
</evidence>
<keyword evidence="4 5" id="KW-0720">Serine protease</keyword>
<dbReference type="PANTHER" id="PTHR43806">
    <property type="entry name" value="PEPTIDASE S8"/>
    <property type="match status" value="1"/>
</dbReference>
<dbReference type="InParanoid" id="A0A2V0NNY6"/>
<dbReference type="SMART" id="SM00060">
    <property type="entry name" value="FN3"/>
    <property type="match status" value="1"/>
</dbReference>
<evidence type="ECO:0000256" key="3">
    <source>
        <dbReference type="ARBA" id="ARBA00022801"/>
    </source>
</evidence>
<evidence type="ECO:0000256" key="6">
    <source>
        <dbReference type="RuleBase" id="RU003355"/>
    </source>
</evidence>
<proteinExistence type="inferred from homology"/>
<dbReference type="InterPro" id="IPR003961">
    <property type="entry name" value="FN3_dom"/>
</dbReference>